<evidence type="ECO:0000256" key="8">
    <source>
        <dbReference type="RuleBase" id="RU362010"/>
    </source>
</evidence>
<dbReference type="FunFam" id="1.20.58.340:FF:000012">
    <property type="entry name" value="Magnesium transport protein CorA"/>
    <property type="match status" value="1"/>
</dbReference>
<dbReference type="Proteomes" id="UP000031561">
    <property type="component" value="Unassembled WGS sequence"/>
</dbReference>
<proteinExistence type="inferred from homology"/>
<dbReference type="PANTHER" id="PTHR46494">
    <property type="entry name" value="CORA FAMILY METAL ION TRANSPORTER (EUROFUNG)"/>
    <property type="match status" value="1"/>
</dbReference>
<accession>A0ABD4T3F4</accession>
<dbReference type="InterPro" id="IPR045861">
    <property type="entry name" value="CorA_cytoplasmic_dom"/>
</dbReference>
<keyword evidence="7 8" id="KW-0472">Membrane</keyword>
<keyword evidence="8" id="KW-0406">Ion transport</keyword>
<dbReference type="SUPFAM" id="SSF143865">
    <property type="entry name" value="CorA soluble domain-like"/>
    <property type="match status" value="1"/>
</dbReference>
<feature type="transmembrane region" description="Helical" evidence="8">
    <location>
        <begin position="342"/>
        <end position="363"/>
    </location>
</feature>
<dbReference type="EMBL" id="JTHE03000061">
    <property type="protein sequence ID" value="MCM1983346.1"/>
    <property type="molecule type" value="Genomic_DNA"/>
</dbReference>
<evidence type="ECO:0000256" key="6">
    <source>
        <dbReference type="ARBA" id="ARBA00022989"/>
    </source>
</evidence>
<dbReference type="InterPro" id="IPR004488">
    <property type="entry name" value="Mg/Co-transport_prot_CorA"/>
</dbReference>
<dbReference type="Gene3D" id="1.20.58.340">
    <property type="entry name" value="Magnesium transport protein CorA, transmembrane region"/>
    <property type="match status" value="2"/>
</dbReference>
<keyword evidence="3 8" id="KW-0813">Transport</keyword>
<keyword evidence="10" id="KW-1185">Reference proteome</keyword>
<dbReference type="Gene3D" id="3.30.460.20">
    <property type="entry name" value="CorA soluble domain-like"/>
    <property type="match status" value="1"/>
</dbReference>
<name>A0ABD4T3F4_9CYAN</name>
<keyword evidence="5 8" id="KW-0812">Transmembrane</keyword>
<evidence type="ECO:0000256" key="3">
    <source>
        <dbReference type="ARBA" id="ARBA00022448"/>
    </source>
</evidence>
<evidence type="ECO:0000313" key="10">
    <source>
        <dbReference type="Proteomes" id="UP000031561"/>
    </source>
</evidence>
<dbReference type="Pfam" id="PF01544">
    <property type="entry name" value="CorA"/>
    <property type="match status" value="1"/>
</dbReference>
<evidence type="ECO:0000256" key="5">
    <source>
        <dbReference type="ARBA" id="ARBA00022692"/>
    </source>
</evidence>
<evidence type="ECO:0000256" key="4">
    <source>
        <dbReference type="ARBA" id="ARBA00022475"/>
    </source>
</evidence>
<evidence type="ECO:0000256" key="2">
    <source>
        <dbReference type="ARBA" id="ARBA00009765"/>
    </source>
</evidence>
<dbReference type="InterPro" id="IPR002523">
    <property type="entry name" value="MgTranspt_CorA/ZnTranspt_ZntB"/>
</dbReference>
<evidence type="ECO:0000256" key="1">
    <source>
        <dbReference type="ARBA" id="ARBA00004651"/>
    </source>
</evidence>
<evidence type="ECO:0000256" key="7">
    <source>
        <dbReference type="ARBA" id="ARBA00023136"/>
    </source>
</evidence>
<evidence type="ECO:0000313" key="9">
    <source>
        <dbReference type="EMBL" id="MCM1983346.1"/>
    </source>
</evidence>
<reference evidence="9 10" key="1">
    <citation type="journal article" date="2015" name="Genome Announc.">
        <title>Draft Genome Sequence of Filamentous Marine Cyanobacterium Lyngbya confervoides Strain BDU141951.</title>
        <authorList>
            <person name="Chandrababunaidu M.M."/>
            <person name="Sen D."/>
            <person name="Tripathy S."/>
        </authorList>
    </citation>
    <scope>NUCLEOTIDE SEQUENCE [LARGE SCALE GENOMIC DNA]</scope>
    <source>
        <strain evidence="9 10">BDU141951</strain>
    </source>
</reference>
<gene>
    <name evidence="8 9" type="primary">corA</name>
    <name evidence="9" type="ORF">QQ91_0011015</name>
</gene>
<sequence length="397" mass="46251">MTVQDIFDAQADNLEYFFDKPGSAPGTLRIRENAAPSQIYLTDYTPERSTRHTLQVPEDCRPFLESESVSWIDVQGLGSETTLKSIGEVFDLHPLVLEDVVNVPQRPKVEDYEDQLLIVTRMVTLRPQQEDYVIEQVSFILEPRSLLTVQEYAEHDCFNAVRMRIRRNKGVIRRMGTDYLAYALLDAIIDGYFPVLEQFGERIEALEEEVVDRPTPQTLAKIHQMKRELLVLRRTIWPQRDALTLLFRDGTDFISDEAQIYFRDCYDHTIQLLDMVETYRDLTSSLMEVYLSSVNNKMNEVMKTLTVISTIFIPLSFIAGVYGMNFNSQVSPLNMPELNWYWGYPAVWVLMITIAAGLVFFFWRRGWFHEFTHALPSAVSRETSQETRPRIFRSRKQ</sequence>
<comment type="similarity">
    <text evidence="2 8">Belongs to the CorA metal ion transporter (MIT) (TC 1.A.35) family.</text>
</comment>
<organism evidence="9 10">
    <name type="scientific">Lyngbya confervoides BDU141951</name>
    <dbReference type="NCBI Taxonomy" id="1574623"/>
    <lineage>
        <taxon>Bacteria</taxon>
        <taxon>Bacillati</taxon>
        <taxon>Cyanobacteriota</taxon>
        <taxon>Cyanophyceae</taxon>
        <taxon>Oscillatoriophycideae</taxon>
        <taxon>Oscillatoriales</taxon>
        <taxon>Microcoleaceae</taxon>
        <taxon>Lyngbya</taxon>
    </lineage>
</organism>
<keyword evidence="8" id="KW-0460">Magnesium</keyword>
<protein>
    <recommendedName>
        <fullName evidence="8">Magnesium transport protein CorA</fullName>
    </recommendedName>
</protein>
<comment type="subcellular location">
    <subcellularLocation>
        <location evidence="1">Cell membrane</location>
        <topology evidence="1">Multi-pass membrane protein</topology>
    </subcellularLocation>
    <subcellularLocation>
        <location evidence="8">Membrane</location>
        <topology evidence="8">Multi-pass membrane protein</topology>
    </subcellularLocation>
</comment>
<dbReference type="GO" id="GO:0005886">
    <property type="term" value="C:plasma membrane"/>
    <property type="evidence" value="ECO:0007669"/>
    <property type="project" value="UniProtKB-SubCell"/>
</dbReference>
<dbReference type="RefSeq" id="WP_166275036.1">
    <property type="nucleotide sequence ID" value="NZ_JTHE03000061.1"/>
</dbReference>
<dbReference type="SUPFAM" id="SSF144083">
    <property type="entry name" value="Magnesium transport protein CorA, transmembrane region"/>
    <property type="match status" value="1"/>
</dbReference>
<feature type="transmembrane region" description="Helical" evidence="8">
    <location>
        <begin position="305"/>
        <end position="322"/>
    </location>
</feature>
<dbReference type="CDD" id="cd12828">
    <property type="entry name" value="TmCorA-like_1"/>
    <property type="match status" value="1"/>
</dbReference>
<dbReference type="GO" id="GO:0015095">
    <property type="term" value="F:magnesium ion transmembrane transporter activity"/>
    <property type="evidence" value="ECO:0007669"/>
    <property type="project" value="UniProtKB-UniRule"/>
</dbReference>
<dbReference type="InterPro" id="IPR045863">
    <property type="entry name" value="CorA_TM1_TM2"/>
</dbReference>
<keyword evidence="6 8" id="KW-1133">Transmembrane helix</keyword>
<dbReference type="PANTHER" id="PTHR46494:SF1">
    <property type="entry name" value="CORA FAMILY METAL ION TRANSPORTER (EUROFUNG)"/>
    <property type="match status" value="1"/>
</dbReference>
<dbReference type="AlphaFoldDB" id="A0ABD4T3F4"/>
<comment type="caution">
    <text evidence="9">The sequence shown here is derived from an EMBL/GenBank/DDBJ whole genome shotgun (WGS) entry which is preliminary data.</text>
</comment>
<dbReference type="GO" id="GO:0015087">
    <property type="term" value="F:cobalt ion transmembrane transporter activity"/>
    <property type="evidence" value="ECO:0007669"/>
    <property type="project" value="UniProtKB-UniRule"/>
</dbReference>
<keyword evidence="4 8" id="KW-1003">Cell membrane</keyword>
<dbReference type="NCBIfam" id="TIGR00383">
    <property type="entry name" value="corA"/>
    <property type="match status" value="1"/>
</dbReference>
<comment type="function">
    <text evidence="8">Mediates influx of magnesium ions.</text>
</comment>